<dbReference type="EMBL" id="KQ085940">
    <property type="protein sequence ID" value="KLO14670.1"/>
    <property type="molecule type" value="Genomic_DNA"/>
</dbReference>
<dbReference type="Proteomes" id="UP000053477">
    <property type="component" value="Unassembled WGS sequence"/>
</dbReference>
<organism evidence="1 2">
    <name type="scientific">Schizopora paradoxa</name>
    <dbReference type="NCBI Taxonomy" id="27342"/>
    <lineage>
        <taxon>Eukaryota</taxon>
        <taxon>Fungi</taxon>
        <taxon>Dikarya</taxon>
        <taxon>Basidiomycota</taxon>
        <taxon>Agaricomycotina</taxon>
        <taxon>Agaricomycetes</taxon>
        <taxon>Hymenochaetales</taxon>
        <taxon>Schizoporaceae</taxon>
        <taxon>Schizopora</taxon>
    </lineage>
</organism>
<evidence type="ECO:0000313" key="1">
    <source>
        <dbReference type="EMBL" id="KLO14670.1"/>
    </source>
</evidence>
<sequence length="126" mass="13546">MVVAVEEGRLQRGVHLTEIAIFTSGSGSVSPLSRDESDSSIRFNLLSSSLQLSSSSSTPSSENARNCRRWAETVVVVGAQEVGRKCEAAASSRREVDMTTSNFLEKFVGFYPENLEIGEGSLSGEP</sequence>
<accession>A0A0H2RRP7</accession>
<name>A0A0H2RRP7_9AGAM</name>
<protein>
    <submittedName>
        <fullName evidence="1">Uncharacterized protein</fullName>
    </submittedName>
</protein>
<keyword evidence="2" id="KW-1185">Reference proteome</keyword>
<dbReference type="InParanoid" id="A0A0H2RRP7"/>
<dbReference type="AlphaFoldDB" id="A0A0H2RRP7"/>
<proteinExistence type="predicted"/>
<gene>
    <name evidence="1" type="ORF">SCHPADRAFT_301447</name>
</gene>
<reference evidence="1 2" key="1">
    <citation type="submission" date="2015-04" db="EMBL/GenBank/DDBJ databases">
        <title>Complete genome sequence of Schizopora paradoxa KUC8140, a cosmopolitan wood degrader in East Asia.</title>
        <authorList>
            <consortium name="DOE Joint Genome Institute"/>
            <person name="Min B."/>
            <person name="Park H."/>
            <person name="Jang Y."/>
            <person name="Kim J.-J."/>
            <person name="Kim K.H."/>
            <person name="Pangilinan J."/>
            <person name="Lipzen A."/>
            <person name="Riley R."/>
            <person name="Grigoriev I.V."/>
            <person name="Spatafora J.W."/>
            <person name="Choi I.-G."/>
        </authorList>
    </citation>
    <scope>NUCLEOTIDE SEQUENCE [LARGE SCALE GENOMIC DNA]</scope>
    <source>
        <strain evidence="1 2">KUC8140</strain>
    </source>
</reference>
<evidence type="ECO:0000313" key="2">
    <source>
        <dbReference type="Proteomes" id="UP000053477"/>
    </source>
</evidence>